<feature type="domain" description="Peptidase M16C associated" evidence="1">
    <location>
        <begin position="3"/>
        <end position="49"/>
    </location>
</feature>
<gene>
    <name evidence="2" type="primary">PITRM1_3</name>
    <name evidence="2" type="ORF">AMECASPLE_038903</name>
</gene>
<feature type="non-terminal residue" evidence="2">
    <location>
        <position position="133"/>
    </location>
</feature>
<evidence type="ECO:0000313" key="2">
    <source>
        <dbReference type="EMBL" id="MEQ2282288.1"/>
    </source>
</evidence>
<reference evidence="2 3" key="1">
    <citation type="submission" date="2021-06" db="EMBL/GenBank/DDBJ databases">
        <authorList>
            <person name="Palmer J.M."/>
        </authorList>
    </citation>
    <scope>NUCLEOTIDE SEQUENCE [LARGE SCALE GENOMIC DNA]</scope>
    <source>
        <strain evidence="2 3">AS_MEX2019</strain>
        <tissue evidence="2">Muscle</tissue>
    </source>
</reference>
<name>A0ABV0XLJ0_9TELE</name>
<keyword evidence="2" id="KW-0378">Hydrolase</keyword>
<keyword evidence="2" id="KW-0645">Protease</keyword>
<evidence type="ECO:0000259" key="1">
    <source>
        <dbReference type="Pfam" id="PF08367"/>
    </source>
</evidence>
<protein>
    <submittedName>
        <fullName evidence="2">Presequence protease, mitochondrial</fullName>
    </submittedName>
</protein>
<dbReference type="InterPro" id="IPR011249">
    <property type="entry name" value="Metalloenz_LuxS/M16"/>
</dbReference>
<comment type="caution">
    <text evidence="2">The sequence shown here is derived from an EMBL/GenBank/DDBJ whole genome shotgun (WGS) entry which is preliminary data.</text>
</comment>
<proteinExistence type="predicted"/>
<dbReference type="Proteomes" id="UP001469553">
    <property type="component" value="Unassembled WGS sequence"/>
</dbReference>
<dbReference type="Pfam" id="PF08367">
    <property type="entry name" value="M16C_assoc"/>
    <property type="match status" value="1"/>
</dbReference>
<organism evidence="2 3">
    <name type="scientific">Ameca splendens</name>
    <dbReference type="NCBI Taxonomy" id="208324"/>
    <lineage>
        <taxon>Eukaryota</taxon>
        <taxon>Metazoa</taxon>
        <taxon>Chordata</taxon>
        <taxon>Craniata</taxon>
        <taxon>Vertebrata</taxon>
        <taxon>Euteleostomi</taxon>
        <taxon>Actinopterygii</taxon>
        <taxon>Neopterygii</taxon>
        <taxon>Teleostei</taxon>
        <taxon>Neoteleostei</taxon>
        <taxon>Acanthomorphata</taxon>
        <taxon>Ovalentaria</taxon>
        <taxon>Atherinomorphae</taxon>
        <taxon>Cyprinodontiformes</taxon>
        <taxon>Goodeidae</taxon>
        <taxon>Ameca</taxon>
    </lineage>
</organism>
<dbReference type="PANTHER" id="PTHR43016:SF13">
    <property type="entry name" value="PRESEQUENCE PROTEASE, MITOCHONDRIAL"/>
    <property type="match status" value="1"/>
</dbReference>
<dbReference type="EMBL" id="JAHRIP010007545">
    <property type="protein sequence ID" value="MEQ2282288.1"/>
    <property type="molecule type" value="Genomic_DNA"/>
</dbReference>
<keyword evidence="3" id="KW-1185">Reference proteome</keyword>
<evidence type="ECO:0000313" key="3">
    <source>
        <dbReference type="Proteomes" id="UP001469553"/>
    </source>
</evidence>
<dbReference type="GO" id="GO:0006508">
    <property type="term" value="P:proteolysis"/>
    <property type="evidence" value="ECO:0007669"/>
    <property type="project" value="UniProtKB-KW"/>
</dbReference>
<dbReference type="Gene3D" id="3.30.830.10">
    <property type="entry name" value="Metalloenzyme, LuxS/M16 peptidase-like"/>
    <property type="match status" value="1"/>
</dbReference>
<dbReference type="InterPro" id="IPR013578">
    <property type="entry name" value="Peptidase_M16C_assoc"/>
</dbReference>
<sequence length="133" mass="14979">MMAAQELANGISHSGHMYAMTRAGRHLTPAGELQETFDGMEQVKFMKRIAEMPDLSQVIRTLPRIKKHLLNPQNMRCAINATPQKISDSATQLESFIKDVAENRKERKPVRTNIIKVPLDLLDDSGPSRKLIT</sequence>
<dbReference type="PANTHER" id="PTHR43016">
    <property type="entry name" value="PRESEQUENCE PROTEASE"/>
    <property type="match status" value="1"/>
</dbReference>
<dbReference type="GO" id="GO:0008233">
    <property type="term" value="F:peptidase activity"/>
    <property type="evidence" value="ECO:0007669"/>
    <property type="project" value="UniProtKB-KW"/>
</dbReference>
<dbReference type="SUPFAM" id="SSF63411">
    <property type="entry name" value="LuxS/MPP-like metallohydrolase"/>
    <property type="match status" value="1"/>
</dbReference>
<accession>A0ABV0XLJ0</accession>